<keyword evidence="1" id="KW-1133">Transmembrane helix</keyword>
<keyword evidence="1" id="KW-0472">Membrane</keyword>
<proteinExistence type="predicted"/>
<dbReference type="Proteomes" id="UP000255326">
    <property type="component" value="Unassembled WGS sequence"/>
</dbReference>
<dbReference type="AlphaFoldDB" id="A0A370GP50"/>
<comment type="caution">
    <text evidence="2">The sequence shown here is derived from an EMBL/GenBank/DDBJ whole genome shotgun (WGS) entry which is preliminary data.</text>
</comment>
<keyword evidence="3" id="KW-1185">Reference proteome</keyword>
<feature type="transmembrane region" description="Helical" evidence="1">
    <location>
        <begin position="26"/>
        <end position="46"/>
    </location>
</feature>
<dbReference type="EMBL" id="QQAY01000002">
    <property type="protein sequence ID" value="RDI45508.1"/>
    <property type="molecule type" value="Genomic_DNA"/>
</dbReference>
<dbReference type="NCBIfam" id="NF006750">
    <property type="entry name" value="PRK09272.1-3"/>
    <property type="match status" value="1"/>
</dbReference>
<feature type="transmembrane region" description="Helical" evidence="1">
    <location>
        <begin position="58"/>
        <end position="78"/>
    </location>
</feature>
<accession>A0A370GP50</accession>
<evidence type="ECO:0000256" key="1">
    <source>
        <dbReference type="SAM" id="Phobius"/>
    </source>
</evidence>
<keyword evidence="1" id="KW-0812">Transmembrane</keyword>
<evidence type="ECO:0000313" key="3">
    <source>
        <dbReference type="Proteomes" id="UP000255326"/>
    </source>
</evidence>
<gene>
    <name evidence="2" type="ORF">DFR59_102136</name>
</gene>
<dbReference type="RefSeq" id="WP_114744364.1">
    <property type="nucleotide sequence ID" value="NZ_QQAY01000002.1"/>
</dbReference>
<evidence type="ECO:0000313" key="2">
    <source>
        <dbReference type="EMBL" id="RDI45508.1"/>
    </source>
</evidence>
<evidence type="ECO:0008006" key="4">
    <source>
        <dbReference type="Google" id="ProtNLM"/>
    </source>
</evidence>
<feature type="transmembrane region" description="Helical" evidence="1">
    <location>
        <begin position="84"/>
        <end position="103"/>
    </location>
</feature>
<protein>
    <recommendedName>
        <fullName evidence="4">DUF3147 family protein</fullName>
    </recommendedName>
</protein>
<organism evidence="2 3">
    <name type="scientific">Falsibacillus pallidus</name>
    <dbReference type="NCBI Taxonomy" id="493781"/>
    <lineage>
        <taxon>Bacteria</taxon>
        <taxon>Bacillati</taxon>
        <taxon>Bacillota</taxon>
        <taxon>Bacilli</taxon>
        <taxon>Bacillales</taxon>
        <taxon>Bacillaceae</taxon>
        <taxon>Falsibacillus</taxon>
    </lineage>
</organism>
<name>A0A370GP50_9BACI</name>
<dbReference type="OrthoDB" id="5397294at2"/>
<sequence>MYIFFKVMISAAVIGVVTEVARRFPAYGGIIAALPLVSLLSMIWLSVQGEKNAEISQFTFGVLTGFPATAALLFIVFICLKNSIPLAFSIILGVGGWGLFLLLQELITKQINAG</sequence>
<reference evidence="2 3" key="1">
    <citation type="submission" date="2018-07" db="EMBL/GenBank/DDBJ databases">
        <title>Genomic Encyclopedia of Type Strains, Phase IV (KMG-IV): sequencing the most valuable type-strain genomes for metagenomic binning, comparative biology and taxonomic classification.</title>
        <authorList>
            <person name="Goeker M."/>
        </authorList>
    </citation>
    <scope>NUCLEOTIDE SEQUENCE [LARGE SCALE GENOMIC DNA]</scope>
    <source>
        <strain evidence="2 3">DSM 25281</strain>
    </source>
</reference>